<proteinExistence type="predicted"/>
<accession>A0A0B2VVI8</accession>
<name>A0A0B2VVI8_TOXCA</name>
<dbReference type="OrthoDB" id="5874211at2759"/>
<gene>
    <name evidence="1" type="ORF">Tcan_14587</name>
</gene>
<dbReference type="AlphaFoldDB" id="A0A0B2VVI8"/>
<evidence type="ECO:0000313" key="2">
    <source>
        <dbReference type="Proteomes" id="UP000031036"/>
    </source>
</evidence>
<keyword evidence="2" id="KW-1185">Reference proteome</keyword>
<reference evidence="1 2" key="1">
    <citation type="submission" date="2014-11" db="EMBL/GenBank/DDBJ databases">
        <title>Genetic blueprint of the zoonotic pathogen Toxocara canis.</title>
        <authorList>
            <person name="Zhu X.-Q."/>
            <person name="Korhonen P.K."/>
            <person name="Cai H."/>
            <person name="Young N.D."/>
            <person name="Nejsum P."/>
            <person name="von Samson-Himmelstjerna G."/>
            <person name="Boag P.R."/>
            <person name="Tan P."/>
            <person name="Li Q."/>
            <person name="Min J."/>
            <person name="Yang Y."/>
            <person name="Wang X."/>
            <person name="Fang X."/>
            <person name="Hall R.S."/>
            <person name="Hofmann A."/>
            <person name="Sternberg P.W."/>
            <person name="Jex A.R."/>
            <person name="Gasser R.B."/>
        </authorList>
    </citation>
    <scope>NUCLEOTIDE SEQUENCE [LARGE SCALE GENOMIC DNA]</scope>
    <source>
        <strain evidence="1">PN_DK_2014</strain>
    </source>
</reference>
<dbReference type="EMBL" id="JPKZ01000751">
    <property type="protein sequence ID" value="KHN85678.1"/>
    <property type="molecule type" value="Genomic_DNA"/>
</dbReference>
<protein>
    <submittedName>
        <fullName evidence="1">Uncharacterized protein</fullName>
    </submittedName>
</protein>
<comment type="caution">
    <text evidence="1">The sequence shown here is derived from an EMBL/GenBank/DDBJ whole genome shotgun (WGS) entry which is preliminary data.</text>
</comment>
<sequence length="166" mass="18843">MKRLKRRISAAFNRSDTPSAAPIRNWSLSDSMNELAERLAAEGMIIEECEPVTGGGQYTSFGRCCLEESIAAARFHRHSRFDYGKALKSCTQHWYSARHSCNPSSSPSDFAFTNRLEYFDLETSMKARERALRCQPRGIRRDYALVAGGIDPRPHNACTSHHLMRE</sequence>
<dbReference type="Proteomes" id="UP000031036">
    <property type="component" value="Unassembled WGS sequence"/>
</dbReference>
<organism evidence="1 2">
    <name type="scientific">Toxocara canis</name>
    <name type="common">Canine roundworm</name>
    <dbReference type="NCBI Taxonomy" id="6265"/>
    <lineage>
        <taxon>Eukaryota</taxon>
        <taxon>Metazoa</taxon>
        <taxon>Ecdysozoa</taxon>
        <taxon>Nematoda</taxon>
        <taxon>Chromadorea</taxon>
        <taxon>Rhabditida</taxon>
        <taxon>Spirurina</taxon>
        <taxon>Ascaridomorpha</taxon>
        <taxon>Ascaridoidea</taxon>
        <taxon>Toxocaridae</taxon>
        <taxon>Toxocara</taxon>
    </lineage>
</organism>
<evidence type="ECO:0000313" key="1">
    <source>
        <dbReference type="EMBL" id="KHN85678.1"/>
    </source>
</evidence>